<feature type="domain" description="Ubiquitin-like" evidence="1">
    <location>
        <begin position="1"/>
        <end position="70"/>
    </location>
</feature>
<dbReference type="PANTHER" id="PTHR33651">
    <property type="entry name" value="PROTEIN CBG06246"/>
    <property type="match status" value="1"/>
</dbReference>
<protein>
    <recommendedName>
        <fullName evidence="1">Ubiquitin-like domain-containing protein</fullName>
    </recommendedName>
</protein>
<comment type="caution">
    <text evidence="2">The sequence shown here is derived from an EMBL/GenBank/DDBJ whole genome shotgun (WGS) entry which is preliminary data.</text>
</comment>
<evidence type="ECO:0000259" key="1">
    <source>
        <dbReference type="PROSITE" id="PS50053"/>
    </source>
</evidence>
<dbReference type="Proteomes" id="UP001152747">
    <property type="component" value="Unassembled WGS sequence"/>
</dbReference>
<evidence type="ECO:0000313" key="2">
    <source>
        <dbReference type="EMBL" id="CAI5456189.1"/>
    </source>
</evidence>
<organism evidence="2 3">
    <name type="scientific">Caenorhabditis angaria</name>
    <dbReference type="NCBI Taxonomy" id="860376"/>
    <lineage>
        <taxon>Eukaryota</taxon>
        <taxon>Metazoa</taxon>
        <taxon>Ecdysozoa</taxon>
        <taxon>Nematoda</taxon>
        <taxon>Chromadorea</taxon>
        <taxon>Rhabditida</taxon>
        <taxon>Rhabditina</taxon>
        <taxon>Rhabditomorpha</taxon>
        <taxon>Rhabditoidea</taxon>
        <taxon>Rhabditidae</taxon>
        <taxon>Peloderinae</taxon>
        <taxon>Caenorhabditis</taxon>
    </lineage>
</organism>
<keyword evidence="3" id="KW-1185">Reference proteome</keyword>
<gene>
    <name evidence="2" type="ORF">CAMP_LOCUS18826</name>
</gene>
<dbReference type="PANTHER" id="PTHR33651:SF3">
    <property type="entry name" value="PHAGE PROTEIN"/>
    <property type="match status" value="1"/>
</dbReference>
<accession>A0A9P1N9J3</accession>
<dbReference type="PROSITE" id="PS50053">
    <property type="entry name" value="UBIQUITIN_2"/>
    <property type="match status" value="1"/>
</dbReference>
<sequence>MKIFIELRDHDEIVHREFEWVVTGNGEISDLREQIKLVFSIDQIYQQLFYNGELIRADTAVEAGLVDKDTCVVKHNMCTNWQVYIGLIKKLQDLTSFGVTEDRRKIALLARPNLSILDSSRFFLTYPSLQLIRVDIETKLGFLVHNVAKYLKRSVMAYYKQLFPNENVKIQNTPTNSAGVHLGVIVHIDNKPSFYAKTLGNIPIVEEEEFDFLNGTKVDLVEIFVYVLLNLTGLGPNDVHIIPEVSKCDMIFISTKIIDLFHTASGVSIKQMLDPSTSSTPKDVVIDAEMKLQLRIISSLLCLSDLQTNKGNFGIVEPQSVEDNENQGPRKLAVVDFGINLRLIDEEPAIFTSKIDISYLKTFLEKIDILKNIYAAREKMISDPALRNNENVNKNTFNRYFERLEKALLNFLCKT</sequence>
<dbReference type="OrthoDB" id="5798960at2759"/>
<reference evidence="2" key="1">
    <citation type="submission" date="2022-11" db="EMBL/GenBank/DDBJ databases">
        <authorList>
            <person name="Kikuchi T."/>
        </authorList>
    </citation>
    <scope>NUCLEOTIDE SEQUENCE</scope>
    <source>
        <strain evidence="2">PS1010</strain>
    </source>
</reference>
<dbReference type="AlphaFoldDB" id="A0A9P1N9J3"/>
<dbReference type="EMBL" id="CANHGI010000006">
    <property type="protein sequence ID" value="CAI5456189.1"/>
    <property type="molecule type" value="Genomic_DNA"/>
</dbReference>
<dbReference type="InterPro" id="IPR000626">
    <property type="entry name" value="Ubiquitin-like_dom"/>
</dbReference>
<proteinExistence type="predicted"/>
<evidence type="ECO:0000313" key="3">
    <source>
        <dbReference type="Proteomes" id="UP001152747"/>
    </source>
</evidence>
<name>A0A9P1N9J3_9PELO</name>